<dbReference type="AlphaFoldDB" id="A0A1I5KWQ7"/>
<dbReference type="PANTHER" id="PTHR36922">
    <property type="entry name" value="BLL2446 PROTEIN"/>
    <property type="match status" value="1"/>
</dbReference>
<dbReference type="STRING" id="604088.SAMN04488060_0578"/>
<accession>A0A1I5KWQ7</accession>
<sequence>MTPHDLLIPTWRNMLRALSGMTDKAATHEKGDALLAEKLADDMLPLSTQYRFVTNLPGEGLARLAGLDFTSRDDDPATFAEAKERISEALAMLDRVRPDDFLGAEEKFDMTLPIGMTFHLSAQDYARDWALPNFYFHTSTAYAIMRMNGVGLGKADLVPHMGAYVKAAG</sequence>
<name>A0A1I5KWQ7_9SPHN</name>
<dbReference type="InterPro" id="IPR034660">
    <property type="entry name" value="DinB/YfiT-like"/>
</dbReference>
<evidence type="ECO:0008006" key="3">
    <source>
        <dbReference type="Google" id="ProtNLM"/>
    </source>
</evidence>
<reference evidence="2" key="1">
    <citation type="submission" date="2016-10" db="EMBL/GenBank/DDBJ databases">
        <authorList>
            <person name="Varghese N."/>
            <person name="Submissions S."/>
        </authorList>
    </citation>
    <scope>NUCLEOTIDE SEQUENCE [LARGE SCALE GENOMIC DNA]</scope>
    <source>
        <strain evidence="2">CGMCC 1.7715</strain>
    </source>
</reference>
<dbReference type="Pfam" id="PF09351">
    <property type="entry name" value="DUF1993"/>
    <property type="match status" value="1"/>
</dbReference>
<dbReference type="SUPFAM" id="SSF109854">
    <property type="entry name" value="DinB/YfiT-like putative metalloenzymes"/>
    <property type="match status" value="1"/>
</dbReference>
<keyword evidence="2" id="KW-1185">Reference proteome</keyword>
<dbReference type="OrthoDB" id="338237at2"/>
<dbReference type="PANTHER" id="PTHR36922:SF1">
    <property type="entry name" value="DUF1993 DOMAIN-CONTAINING PROTEIN"/>
    <property type="match status" value="1"/>
</dbReference>
<dbReference type="RefSeq" id="WP_090477112.1">
    <property type="nucleotide sequence ID" value="NZ_FOWZ01000001.1"/>
</dbReference>
<proteinExistence type="predicted"/>
<protein>
    <recommendedName>
        <fullName evidence="3">DUF1993 domain-containing protein</fullName>
    </recommendedName>
</protein>
<dbReference type="EMBL" id="FOWZ01000001">
    <property type="protein sequence ID" value="SFO89529.1"/>
    <property type="molecule type" value="Genomic_DNA"/>
</dbReference>
<evidence type="ECO:0000313" key="1">
    <source>
        <dbReference type="EMBL" id="SFO89529.1"/>
    </source>
</evidence>
<organism evidence="1 2">
    <name type="scientific">Qipengyuania nanhaisediminis</name>
    <dbReference type="NCBI Taxonomy" id="604088"/>
    <lineage>
        <taxon>Bacteria</taxon>
        <taxon>Pseudomonadati</taxon>
        <taxon>Pseudomonadota</taxon>
        <taxon>Alphaproteobacteria</taxon>
        <taxon>Sphingomonadales</taxon>
        <taxon>Erythrobacteraceae</taxon>
        <taxon>Qipengyuania</taxon>
    </lineage>
</organism>
<dbReference type="InterPro" id="IPR018531">
    <property type="entry name" value="DUF1993"/>
</dbReference>
<dbReference type="Gene3D" id="1.20.120.450">
    <property type="entry name" value="dinb family like domain"/>
    <property type="match status" value="1"/>
</dbReference>
<evidence type="ECO:0000313" key="2">
    <source>
        <dbReference type="Proteomes" id="UP000199331"/>
    </source>
</evidence>
<gene>
    <name evidence="1" type="ORF">SAMN04488060_0578</name>
</gene>
<dbReference type="Proteomes" id="UP000199331">
    <property type="component" value="Unassembled WGS sequence"/>
</dbReference>